<name>A0A085MPS8_9BILA</name>
<organism evidence="1">
    <name type="scientific">Trichuris suis</name>
    <name type="common">pig whipworm</name>
    <dbReference type="NCBI Taxonomy" id="68888"/>
    <lineage>
        <taxon>Eukaryota</taxon>
        <taxon>Metazoa</taxon>
        <taxon>Ecdysozoa</taxon>
        <taxon>Nematoda</taxon>
        <taxon>Enoplea</taxon>
        <taxon>Dorylaimia</taxon>
        <taxon>Trichinellida</taxon>
        <taxon>Trichuridae</taxon>
        <taxon>Trichuris</taxon>
    </lineage>
</organism>
<dbReference type="Proteomes" id="UP000030758">
    <property type="component" value="Unassembled WGS sequence"/>
</dbReference>
<evidence type="ECO:0000313" key="1">
    <source>
        <dbReference type="EMBL" id="KFD59224.1"/>
    </source>
</evidence>
<feature type="non-terminal residue" evidence="1">
    <location>
        <position position="172"/>
    </location>
</feature>
<protein>
    <submittedName>
        <fullName evidence="1">Uncharacterized protein</fullName>
    </submittedName>
</protein>
<proteinExistence type="predicted"/>
<accession>A0A085MPS8</accession>
<reference evidence="1" key="1">
    <citation type="journal article" date="2014" name="Nat. Genet.">
        <title>Genome and transcriptome of the porcine whipworm Trichuris suis.</title>
        <authorList>
            <person name="Jex A.R."/>
            <person name="Nejsum P."/>
            <person name="Schwarz E.M."/>
            <person name="Hu L."/>
            <person name="Young N.D."/>
            <person name="Hall R.S."/>
            <person name="Korhonen P.K."/>
            <person name="Liao S."/>
            <person name="Thamsborg S."/>
            <person name="Xia J."/>
            <person name="Xu P."/>
            <person name="Wang S."/>
            <person name="Scheerlinck J.P."/>
            <person name="Hofmann A."/>
            <person name="Sternberg P.W."/>
            <person name="Wang J."/>
            <person name="Gasser R.B."/>
        </authorList>
    </citation>
    <scope>NUCLEOTIDE SEQUENCE [LARGE SCALE GENOMIC DNA]</scope>
    <source>
        <strain evidence="1">DCEP-RM93F</strain>
    </source>
</reference>
<dbReference type="AlphaFoldDB" id="A0A085MPS8"/>
<dbReference type="EMBL" id="KL368485">
    <property type="protein sequence ID" value="KFD59224.1"/>
    <property type="molecule type" value="Genomic_DNA"/>
</dbReference>
<gene>
    <name evidence="1" type="ORF">M514_13109</name>
</gene>
<sequence>MHAGASAAPIPSMEISPEYLAALLNSPNVHYLSAEFTALLTKELSTHADTTTSARILSCTARFLTAHFADSPRRSRKTSTRLNCGTGKKAFIFMQHLFHKDRKRLLHVIAGKPQNKGPRSTLEELSTLFSRRISKCSPPDTEPYTVVASDNAASDLQLITEREIVKAQALLQ</sequence>